<comment type="caution">
    <text evidence="5">The sequence shown here is derived from an EMBL/GenBank/DDBJ whole genome shotgun (WGS) entry which is preliminary data.</text>
</comment>
<feature type="repeat" description="TPR" evidence="3">
    <location>
        <begin position="98"/>
        <end position="131"/>
    </location>
</feature>
<accession>A0A6L3ZE57</accession>
<feature type="chain" id="PRO_5026993877" evidence="4">
    <location>
        <begin position="20"/>
        <end position="372"/>
    </location>
</feature>
<sequence>MKISYSLLLAFGLSTSLFAQKENPVDALISEGINLHDAGDYEGAIEKYSDALEIDEDNSSALYERAFSYAAIGKCDQAISDYKAILEQQSLLNPKFSAQVYQGYANCLDDLGKSNEAISVFREAIDNHPENFLLHYNLGITLLRINQLEEAENEMMSSLNINPGHASSNYFLAVLLENRNGSMTRSLTSEVWFLLLENSGERSDNTFDSFLQRWQRTVKIEDEKTSTISLSMFGSDSPQSDEAFTSSDLMIGLSASMDIRKPLDSLLGDKANRFEDDMSEEFKNFVVYTYSSMTAGKYLSENEHLPEYYQFVLPLLNELAESEHFPAACYLLANGRMEEATSWVKKNEAKIHNMATWVGQAAEKYLKAVGTN</sequence>
<dbReference type="EMBL" id="WBVQ01000002">
    <property type="protein sequence ID" value="KAB2816111.1"/>
    <property type="molecule type" value="Genomic_DNA"/>
</dbReference>
<feature type="repeat" description="TPR" evidence="3">
    <location>
        <begin position="25"/>
        <end position="58"/>
    </location>
</feature>
<gene>
    <name evidence="5" type="ORF">F8C82_10505</name>
</gene>
<dbReference type="InterPro" id="IPR011990">
    <property type="entry name" value="TPR-like_helical_dom_sf"/>
</dbReference>
<proteinExistence type="predicted"/>
<dbReference type="PANTHER" id="PTHR44943">
    <property type="entry name" value="CELLULOSE SYNTHASE OPERON PROTEIN C"/>
    <property type="match status" value="1"/>
</dbReference>
<dbReference type="PROSITE" id="PS50005">
    <property type="entry name" value="TPR"/>
    <property type="match status" value="3"/>
</dbReference>
<keyword evidence="1" id="KW-0677">Repeat</keyword>
<dbReference type="RefSeq" id="WP_151693539.1">
    <property type="nucleotide sequence ID" value="NZ_BMGX01000001.1"/>
</dbReference>
<reference evidence="5 6" key="1">
    <citation type="submission" date="2019-10" db="EMBL/GenBank/DDBJ databases">
        <title>Genome sequence of Phaeocystidibacter marisrubri JCM30614 (type strain).</title>
        <authorList>
            <person name="Bowman J.P."/>
        </authorList>
    </citation>
    <scope>NUCLEOTIDE SEQUENCE [LARGE SCALE GENOMIC DNA]</scope>
    <source>
        <strain evidence="5 6">JCM 30614</strain>
    </source>
</reference>
<keyword evidence="6" id="KW-1185">Reference proteome</keyword>
<dbReference type="Pfam" id="PF13414">
    <property type="entry name" value="TPR_11"/>
    <property type="match status" value="1"/>
</dbReference>
<evidence type="ECO:0000256" key="1">
    <source>
        <dbReference type="ARBA" id="ARBA00022737"/>
    </source>
</evidence>
<dbReference type="Proteomes" id="UP000484164">
    <property type="component" value="Unassembled WGS sequence"/>
</dbReference>
<feature type="signal peptide" evidence="4">
    <location>
        <begin position="1"/>
        <end position="19"/>
    </location>
</feature>
<dbReference type="SUPFAM" id="SSF48452">
    <property type="entry name" value="TPR-like"/>
    <property type="match status" value="1"/>
</dbReference>
<name>A0A6L3ZE57_9FLAO</name>
<keyword evidence="2 3" id="KW-0802">TPR repeat</keyword>
<dbReference type="InterPro" id="IPR051685">
    <property type="entry name" value="Ycf3/AcsC/BcsC/TPR_MFPF"/>
</dbReference>
<protein>
    <submittedName>
        <fullName evidence="5">Tetratricopeptide repeat protein</fullName>
    </submittedName>
</protein>
<dbReference type="Pfam" id="PF13431">
    <property type="entry name" value="TPR_17"/>
    <property type="match status" value="1"/>
</dbReference>
<dbReference type="SMART" id="SM00028">
    <property type="entry name" value="TPR"/>
    <property type="match status" value="4"/>
</dbReference>
<evidence type="ECO:0000256" key="2">
    <source>
        <dbReference type="ARBA" id="ARBA00022803"/>
    </source>
</evidence>
<keyword evidence="4" id="KW-0732">Signal</keyword>
<evidence type="ECO:0000256" key="3">
    <source>
        <dbReference type="PROSITE-ProRule" id="PRU00339"/>
    </source>
</evidence>
<dbReference type="AlphaFoldDB" id="A0A6L3ZE57"/>
<dbReference type="InterPro" id="IPR019734">
    <property type="entry name" value="TPR_rpt"/>
</dbReference>
<feature type="repeat" description="TPR" evidence="3">
    <location>
        <begin position="132"/>
        <end position="165"/>
    </location>
</feature>
<dbReference type="Gene3D" id="1.25.40.10">
    <property type="entry name" value="Tetratricopeptide repeat domain"/>
    <property type="match status" value="1"/>
</dbReference>
<evidence type="ECO:0000256" key="4">
    <source>
        <dbReference type="SAM" id="SignalP"/>
    </source>
</evidence>
<dbReference type="PANTHER" id="PTHR44943:SF8">
    <property type="entry name" value="TPR REPEAT-CONTAINING PROTEIN MJ0263"/>
    <property type="match status" value="1"/>
</dbReference>
<evidence type="ECO:0000313" key="5">
    <source>
        <dbReference type="EMBL" id="KAB2816111.1"/>
    </source>
</evidence>
<dbReference type="OrthoDB" id="793001at2"/>
<organism evidence="5 6">
    <name type="scientific">Phaeocystidibacter marisrubri</name>
    <dbReference type="NCBI Taxonomy" id="1577780"/>
    <lineage>
        <taxon>Bacteria</taxon>
        <taxon>Pseudomonadati</taxon>
        <taxon>Bacteroidota</taxon>
        <taxon>Flavobacteriia</taxon>
        <taxon>Flavobacteriales</taxon>
        <taxon>Phaeocystidibacteraceae</taxon>
        <taxon>Phaeocystidibacter</taxon>
    </lineage>
</organism>
<evidence type="ECO:0000313" key="6">
    <source>
        <dbReference type="Proteomes" id="UP000484164"/>
    </source>
</evidence>